<dbReference type="RefSeq" id="WP_173271584.1">
    <property type="nucleotide sequence ID" value="NZ_AP021889.1"/>
</dbReference>
<evidence type="ECO:0000256" key="4">
    <source>
        <dbReference type="ARBA" id="ARBA00022630"/>
    </source>
</evidence>
<dbReference type="Gene3D" id="3.50.50.60">
    <property type="entry name" value="FAD/NAD(P)-binding domain"/>
    <property type="match status" value="2"/>
</dbReference>
<evidence type="ECO:0000256" key="3">
    <source>
        <dbReference type="ARBA" id="ARBA00005349"/>
    </source>
</evidence>
<dbReference type="InterPro" id="IPR036188">
    <property type="entry name" value="FAD/NAD-bd_sf"/>
</dbReference>
<keyword evidence="5" id="KW-0274">FAD</keyword>
<dbReference type="UniPathway" id="UPA00232"/>
<comment type="cofactor">
    <cofactor evidence="1">
        <name>FAD</name>
        <dbReference type="ChEBI" id="CHEBI:57692"/>
    </cofactor>
</comment>
<dbReference type="GO" id="GO:0006744">
    <property type="term" value="P:ubiquinone biosynthetic process"/>
    <property type="evidence" value="ECO:0007669"/>
    <property type="project" value="UniProtKB-UniPathway"/>
</dbReference>
<comment type="pathway">
    <text evidence="2">Cofactor biosynthesis; ubiquinone biosynthesis.</text>
</comment>
<keyword evidence="4" id="KW-0285">Flavoprotein</keyword>
<dbReference type="InterPro" id="IPR002938">
    <property type="entry name" value="FAD-bd"/>
</dbReference>
<evidence type="ECO:0000256" key="7">
    <source>
        <dbReference type="ARBA" id="ARBA00023033"/>
    </source>
</evidence>
<dbReference type="PANTHER" id="PTHR43876:SF8">
    <property type="entry name" value="2-OCTAPRENYL-6-METHOXYPHENOL HYDROXYLASE"/>
    <property type="match status" value="1"/>
</dbReference>
<dbReference type="NCBIfam" id="TIGR01988">
    <property type="entry name" value="Ubi-OHases"/>
    <property type="match status" value="1"/>
</dbReference>
<evidence type="ECO:0000259" key="8">
    <source>
        <dbReference type="Pfam" id="PF01494"/>
    </source>
</evidence>
<comment type="similarity">
    <text evidence="3">Belongs to the UbiH/COQ6 family.</text>
</comment>
<evidence type="ECO:0000256" key="5">
    <source>
        <dbReference type="ARBA" id="ARBA00022827"/>
    </source>
</evidence>
<name>A0A6F8PU99_9GAMM</name>
<dbReference type="Proteomes" id="UP000501726">
    <property type="component" value="Chromosome"/>
</dbReference>
<keyword evidence="6" id="KW-0560">Oxidoreductase</keyword>
<organism evidence="9 10">
    <name type="scientific">Thiosulfatimonas sediminis</name>
    <dbReference type="NCBI Taxonomy" id="2675054"/>
    <lineage>
        <taxon>Bacteria</taxon>
        <taxon>Pseudomonadati</taxon>
        <taxon>Pseudomonadota</taxon>
        <taxon>Gammaproteobacteria</taxon>
        <taxon>Thiotrichales</taxon>
        <taxon>Piscirickettsiaceae</taxon>
        <taxon>Thiosulfatimonas</taxon>
    </lineage>
</organism>
<evidence type="ECO:0000256" key="1">
    <source>
        <dbReference type="ARBA" id="ARBA00001974"/>
    </source>
</evidence>
<dbReference type="InterPro" id="IPR051205">
    <property type="entry name" value="UbiH/COQ6_monooxygenase"/>
</dbReference>
<dbReference type="GO" id="GO:0008681">
    <property type="term" value="F:2-octaprenyl-6-methoxyphenol hydroxylase activity"/>
    <property type="evidence" value="ECO:0007669"/>
    <property type="project" value="TreeGrafter"/>
</dbReference>
<dbReference type="InterPro" id="IPR010971">
    <property type="entry name" value="UbiH/COQ6"/>
</dbReference>
<protein>
    <submittedName>
        <fullName evidence="9">2-octaprenyl-6-methoxyphenyl hydroxylase</fullName>
    </submittedName>
</protein>
<dbReference type="GO" id="GO:0071949">
    <property type="term" value="F:FAD binding"/>
    <property type="evidence" value="ECO:0007669"/>
    <property type="project" value="InterPro"/>
</dbReference>
<evidence type="ECO:0000256" key="6">
    <source>
        <dbReference type="ARBA" id="ARBA00023002"/>
    </source>
</evidence>
<keyword evidence="7" id="KW-0503">Monooxygenase</keyword>
<feature type="domain" description="FAD-binding" evidence="8">
    <location>
        <begin position="5"/>
        <end position="323"/>
    </location>
</feature>
<accession>A0A6F8PU99</accession>
<dbReference type="Pfam" id="PF01494">
    <property type="entry name" value="FAD_binding_3"/>
    <property type="match status" value="1"/>
</dbReference>
<dbReference type="SUPFAM" id="SSF51905">
    <property type="entry name" value="FAD/NAD(P)-binding domain"/>
    <property type="match status" value="1"/>
</dbReference>
<sequence>MQNSSDVLIVGGGPIGLLLALGLGQQGMQVRLLEAQPLQDETASHSTNNAFDGRVLALSFGSIEVLHKLGVWQALKPFATAIEHVHVSQKGYLGITTLHAREMGVNALGFSVQGRDLGRVLWQAVQAQSAVEVFAPAVLEGFSDDANQPLPICAQVLLDGALQEFYARLIIGADGTQSMVRQTLGLALQEKSYDAYAVLAQIETEQHPQGWSYERFTLDGPVALLPMNGHQHKAVMVIPQTQLAEVMALDDQAYLQKFADKMGERLGGFVGISPRLAYPLKEAYVDNFTQGHALLLGNAAHTQHPVAAQGLNLGIRDIAVLLNQIEQLNLPPTQSVEQLSSQKFLQNYAALRQPDHQNVLGMTDSLISVFQHSSPLVGHLRGLGLMALQALPAVKKRFSRFAMGKG</sequence>
<evidence type="ECO:0000256" key="2">
    <source>
        <dbReference type="ARBA" id="ARBA00004749"/>
    </source>
</evidence>
<dbReference type="AlphaFoldDB" id="A0A6F8PU99"/>
<gene>
    <name evidence="9" type="ORF">THMIRHAS_10490</name>
</gene>
<evidence type="ECO:0000313" key="9">
    <source>
        <dbReference type="EMBL" id="BBP45676.1"/>
    </source>
</evidence>
<proteinExistence type="inferred from homology"/>
<dbReference type="PANTHER" id="PTHR43876">
    <property type="entry name" value="UBIQUINONE BIOSYNTHESIS MONOOXYGENASE COQ6, MITOCHONDRIAL"/>
    <property type="match status" value="1"/>
</dbReference>
<dbReference type="KEGG" id="tse:THMIRHAS_10490"/>
<evidence type="ECO:0000313" key="10">
    <source>
        <dbReference type="Proteomes" id="UP000501726"/>
    </source>
</evidence>
<dbReference type="PRINTS" id="PR00420">
    <property type="entry name" value="RNGMNOXGNASE"/>
</dbReference>
<reference evidence="10" key="1">
    <citation type="submission" date="2019-11" db="EMBL/GenBank/DDBJ databases">
        <title>Isolation and characterization of two novel species in the genus Thiomicrorhabdus.</title>
        <authorList>
            <person name="Mochizuki J."/>
            <person name="Kojima H."/>
            <person name="Fukui M."/>
        </authorList>
    </citation>
    <scope>NUCLEOTIDE SEQUENCE [LARGE SCALE GENOMIC DNA]</scope>
    <source>
        <strain evidence="10">aks77</strain>
    </source>
</reference>
<dbReference type="EMBL" id="AP021889">
    <property type="protein sequence ID" value="BBP45676.1"/>
    <property type="molecule type" value="Genomic_DNA"/>
</dbReference>
<keyword evidence="10" id="KW-1185">Reference proteome</keyword>